<feature type="transmembrane region" description="Helical" evidence="2">
    <location>
        <begin position="142"/>
        <end position="169"/>
    </location>
</feature>
<sequence>MLPMLIISRILLKISQFICSAFVVYCLYNIGPQWMLTLSCLLVPPLGMLLLAHLFIFFLLSITLRCTDKQKNVISSPTEIFTSGTYLILRSPNQKNRCDRYYSMVERSWLRVEITICFTMAVVFLGFGILLLYGFFKLMDNLFFLLAGLSSIFTALLYMISGIVAVGLLRQNNVDIEKAPKQISCTAKDDLNAGSNIKDSEKVAISTTFPTVDDSLAFASVQKKVSNELVVEVLLFYCFPISVINEQHGKIVQQTEELEEKPILSIKNTSAKLINNQNASYHLLSYETQRNASFSADQRPEINQQHVIDYIEEELDQNLDNETKSHDNNSTDYNINHCKNRSKNDANSVVTVGPKERYRYAPARNSNISKSSAPCNQKLHQRSAGIWSQVSRRKMTRIPLIVSAEAEDFNENHHIEHFNAHFLATQKHGPLLVHRIANDTKSDTTVCAIHPVEILHRQHHCPSKTAEECEIIIRSRYSKGKDDSSRHSVYERSLDDDSTSGSIVEPVYYYNNSVQMELENLDLAIQPELHLVQLQAQKIPDYSYSGSDDLSLQQMSVIPSHSCGQRGNGKGSQRRCFLKHDYRRGSRDIQHLSYITHKESDDEDSPSPTNYRNAVRSRQKISQKRESVDPSCMPTIVTAIDSGRESDIIRKNPPRRTNSRDKKMRNRGFDVVIRAQNDGERFGSRRRTLSASNSSHNKLVEAYLFCHLQYSPALPVGTRK</sequence>
<feature type="region of interest" description="Disordered" evidence="1">
    <location>
        <begin position="596"/>
        <end position="630"/>
    </location>
</feature>
<evidence type="ECO:0000256" key="2">
    <source>
        <dbReference type="SAM" id="Phobius"/>
    </source>
</evidence>
<dbReference type="EMBL" id="UZAD01013214">
    <property type="protein sequence ID" value="VDN92321.1"/>
    <property type="molecule type" value="Genomic_DNA"/>
</dbReference>
<reference evidence="3 4" key="2">
    <citation type="submission" date="2018-11" db="EMBL/GenBank/DDBJ databases">
        <authorList>
            <consortium name="Pathogen Informatics"/>
        </authorList>
    </citation>
    <scope>NUCLEOTIDE SEQUENCE [LARGE SCALE GENOMIC DNA]</scope>
</reference>
<feature type="transmembrane region" description="Helical" evidence="2">
    <location>
        <begin position="36"/>
        <end position="62"/>
    </location>
</feature>
<proteinExistence type="predicted"/>
<dbReference type="WBParaSite" id="BPAG_0001117301-mRNA-1">
    <property type="protein sequence ID" value="BPAG_0001117301-mRNA-1"/>
    <property type="gene ID" value="BPAG_0001117301"/>
</dbReference>
<protein>
    <submittedName>
        <fullName evidence="5">Pecanex-like protein</fullName>
    </submittedName>
</protein>
<gene>
    <name evidence="3" type="ORF">BPAG_LOCUS11135</name>
</gene>
<feature type="transmembrane region" description="Helical" evidence="2">
    <location>
        <begin position="114"/>
        <end position="136"/>
    </location>
</feature>
<dbReference type="AlphaFoldDB" id="A0A0N4TRA9"/>
<dbReference type="Proteomes" id="UP000278627">
    <property type="component" value="Unassembled WGS sequence"/>
</dbReference>
<evidence type="ECO:0000313" key="4">
    <source>
        <dbReference type="Proteomes" id="UP000278627"/>
    </source>
</evidence>
<reference evidence="5" key="1">
    <citation type="submission" date="2017-02" db="UniProtKB">
        <authorList>
            <consortium name="WormBaseParasite"/>
        </authorList>
    </citation>
    <scope>IDENTIFICATION</scope>
</reference>
<keyword evidence="2" id="KW-0812">Transmembrane</keyword>
<keyword evidence="2" id="KW-0472">Membrane</keyword>
<accession>A0A0N4TRA9</accession>
<organism evidence="5">
    <name type="scientific">Brugia pahangi</name>
    <name type="common">Filarial nematode worm</name>
    <dbReference type="NCBI Taxonomy" id="6280"/>
    <lineage>
        <taxon>Eukaryota</taxon>
        <taxon>Metazoa</taxon>
        <taxon>Ecdysozoa</taxon>
        <taxon>Nematoda</taxon>
        <taxon>Chromadorea</taxon>
        <taxon>Rhabditida</taxon>
        <taxon>Spirurina</taxon>
        <taxon>Spiruromorpha</taxon>
        <taxon>Filarioidea</taxon>
        <taxon>Onchocercidae</taxon>
        <taxon>Brugia</taxon>
    </lineage>
</organism>
<evidence type="ECO:0000313" key="5">
    <source>
        <dbReference type="WBParaSite" id="BPAG_0001117301-mRNA-1"/>
    </source>
</evidence>
<evidence type="ECO:0000256" key="1">
    <source>
        <dbReference type="SAM" id="MobiDB-lite"/>
    </source>
</evidence>
<evidence type="ECO:0000313" key="3">
    <source>
        <dbReference type="EMBL" id="VDN92321.1"/>
    </source>
</evidence>
<keyword evidence="4" id="KW-1185">Reference proteome</keyword>
<name>A0A0N4TRA9_BRUPA</name>
<feature type="transmembrane region" description="Helical" evidence="2">
    <location>
        <begin position="12"/>
        <end position="30"/>
    </location>
</feature>
<keyword evidence="2" id="KW-1133">Transmembrane helix</keyword>